<evidence type="ECO:0000256" key="1">
    <source>
        <dbReference type="SAM" id="MobiDB-lite"/>
    </source>
</evidence>
<dbReference type="EMBL" id="BJNG01000032">
    <property type="protein sequence ID" value="GEC21308.1"/>
    <property type="molecule type" value="Genomic_DNA"/>
</dbReference>
<gene>
    <name evidence="2" type="ORF">PHY01_35910</name>
</gene>
<evidence type="ECO:0000313" key="3">
    <source>
        <dbReference type="Proteomes" id="UP000320338"/>
    </source>
</evidence>
<name>A0A4Y3WS14_9PSEU</name>
<accession>A0A4Y3WS14</accession>
<comment type="caution">
    <text evidence="2">The sequence shown here is derived from an EMBL/GenBank/DDBJ whole genome shotgun (WGS) entry which is preliminary data.</text>
</comment>
<proteinExistence type="predicted"/>
<feature type="region of interest" description="Disordered" evidence="1">
    <location>
        <begin position="1"/>
        <end position="39"/>
    </location>
</feature>
<dbReference type="AlphaFoldDB" id="A0A4Y3WS14"/>
<sequence length="129" mass="13929">MISSASRSIAWRRATDGNPRPTTCSLSRSPDPTPRVKRSCETRASVAAAWAMTAGWYRIVGQVTPLTSPIRSVRAAIAPNRVQLNGLWPWTSSQGWKWSLISTKSKPTSSARTACRMISSGPNASVASL</sequence>
<reference evidence="2 3" key="1">
    <citation type="submission" date="2019-06" db="EMBL/GenBank/DDBJ databases">
        <title>Whole genome shotgun sequence of Pseudonocardia hydrocarbonoxydans NBRC 14498.</title>
        <authorList>
            <person name="Hosoyama A."/>
            <person name="Uohara A."/>
            <person name="Ohji S."/>
            <person name="Ichikawa N."/>
        </authorList>
    </citation>
    <scope>NUCLEOTIDE SEQUENCE [LARGE SCALE GENOMIC DNA]</scope>
    <source>
        <strain evidence="2 3">NBRC 14498</strain>
    </source>
</reference>
<evidence type="ECO:0000313" key="2">
    <source>
        <dbReference type="EMBL" id="GEC21308.1"/>
    </source>
</evidence>
<keyword evidence="3" id="KW-1185">Reference proteome</keyword>
<feature type="compositionally biased region" description="Low complexity" evidence="1">
    <location>
        <begin position="1"/>
        <end position="12"/>
    </location>
</feature>
<dbReference type="Proteomes" id="UP000320338">
    <property type="component" value="Unassembled WGS sequence"/>
</dbReference>
<organism evidence="2 3">
    <name type="scientific">Pseudonocardia hydrocarbonoxydans</name>
    <dbReference type="NCBI Taxonomy" id="76726"/>
    <lineage>
        <taxon>Bacteria</taxon>
        <taxon>Bacillati</taxon>
        <taxon>Actinomycetota</taxon>
        <taxon>Actinomycetes</taxon>
        <taxon>Pseudonocardiales</taxon>
        <taxon>Pseudonocardiaceae</taxon>
        <taxon>Pseudonocardia</taxon>
    </lineage>
</organism>
<protein>
    <submittedName>
        <fullName evidence="2">Uncharacterized protein</fullName>
    </submittedName>
</protein>
<feature type="compositionally biased region" description="Polar residues" evidence="1">
    <location>
        <begin position="20"/>
        <end position="30"/>
    </location>
</feature>